<dbReference type="EMBL" id="JNBY01000112">
    <property type="protein sequence ID" value="KDN82426.1"/>
    <property type="molecule type" value="Genomic_DNA"/>
</dbReference>
<comment type="similarity">
    <text evidence="1">Belongs to the tannase family.</text>
</comment>
<dbReference type="SMR" id="A0A066YWE7"/>
<dbReference type="InterPro" id="IPR011118">
    <property type="entry name" value="Tannase/feruloyl_esterase"/>
</dbReference>
<name>A0A066YWE7_9ACTN</name>
<evidence type="ECO:0000256" key="2">
    <source>
        <dbReference type="ARBA" id="ARBA00022487"/>
    </source>
</evidence>
<evidence type="ECO:0000256" key="4">
    <source>
        <dbReference type="ARBA" id="ARBA00022729"/>
    </source>
</evidence>
<keyword evidence="10" id="KW-1185">Reference proteome</keyword>
<dbReference type="Proteomes" id="UP000027178">
    <property type="component" value="Unassembled WGS sequence"/>
</dbReference>
<dbReference type="OrthoDB" id="176867at2"/>
<organism evidence="9 10">
    <name type="scientific">Kitasatospora cheerisanensis KCTC 2395</name>
    <dbReference type="NCBI Taxonomy" id="1348663"/>
    <lineage>
        <taxon>Bacteria</taxon>
        <taxon>Bacillati</taxon>
        <taxon>Actinomycetota</taxon>
        <taxon>Actinomycetes</taxon>
        <taxon>Kitasatosporales</taxon>
        <taxon>Streptomycetaceae</taxon>
        <taxon>Kitasatospora</taxon>
    </lineage>
</organism>
<dbReference type="PATRIC" id="fig|1348663.4.peg.5738"/>
<dbReference type="GO" id="GO:0052689">
    <property type="term" value="F:carboxylic ester hydrolase activity"/>
    <property type="evidence" value="ECO:0007669"/>
    <property type="project" value="UniProtKB-KW"/>
</dbReference>
<keyword evidence="6" id="KW-0106">Calcium</keyword>
<protein>
    <submittedName>
        <fullName evidence="9">Tannase</fullName>
    </submittedName>
</protein>
<reference evidence="9 10" key="1">
    <citation type="submission" date="2014-05" db="EMBL/GenBank/DDBJ databases">
        <title>Draft Genome Sequence of Kitasatospora cheerisanensis KCTC 2395.</title>
        <authorList>
            <person name="Nam D.H."/>
        </authorList>
    </citation>
    <scope>NUCLEOTIDE SEQUENCE [LARGE SCALE GENOMIC DNA]</scope>
    <source>
        <strain evidence="9 10">KCTC 2395</strain>
    </source>
</reference>
<dbReference type="Pfam" id="PF07519">
    <property type="entry name" value="Tannase"/>
    <property type="match status" value="1"/>
</dbReference>
<dbReference type="InterPro" id="IPR029058">
    <property type="entry name" value="AB_hydrolase_fold"/>
</dbReference>
<dbReference type="AlphaFoldDB" id="A0A066YWE7"/>
<evidence type="ECO:0000313" key="10">
    <source>
        <dbReference type="Proteomes" id="UP000027178"/>
    </source>
</evidence>
<evidence type="ECO:0000256" key="3">
    <source>
        <dbReference type="ARBA" id="ARBA00022723"/>
    </source>
</evidence>
<evidence type="ECO:0000256" key="5">
    <source>
        <dbReference type="ARBA" id="ARBA00022801"/>
    </source>
</evidence>
<keyword evidence="3" id="KW-0479">Metal-binding</keyword>
<dbReference type="SUPFAM" id="SSF53474">
    <property type="entry name" value="alpha/beta-Hydrolases"/>
    <property type="match status" value="1"/>
</dbReference>
<feature type="signal peptide" evidence="8">
    <location>
        <begin position="1"/>
        <end position="34"/>
    </location>
</feature>
<gene>
    <name evidence="9" type="ORF">KCH_59330</name>
</gene>
<evidence type="ECO:0000256" key="6">
    <source>
        <dbReference type="ARBA" id="ARBA00022837"/>
    </source>
</evidence>
<dbReference type="PANTHER" id="PTHR33938:SF8">
    <property type="entry name" value="CARBOXYLIC ESTER HYDROLASE"/>
    <property type="match status" value="1"/>
</dbReference>
<evidence type="ECO:0000256" key="8">
    <source>
        <dbReference type="SAM" id="SignalP"/>
    </source>
</evidence>
<proteinExistence type="inferred from homology"/>
<evidence type="ECO:0000313" key="9">
    <source>
        <dbReference type="EMBL" id="KDN82426.1"/>
    </source>
</evidence>
<keyword evidence="2" id="KW-0719">Serine esterase</keyword>
<feature type="chain" id="PRO_5001631869" evidence="8">
    <location>
        <begin position="35"/>
        <end position="541"/>
    </location>
</feature>
<keyword evidence="5" id="KW-0378">Hydrolase</keyword>
<evidence type="ECO:0000256" key="7">
    <source>
        <dbReference type="ARBA" id="ARBA00023157"/>
    </source>
</evidence>
<keyword evidence="4 8" id="KW-0732">Signal</keyword>
<dbReference type="eggNOG" id="COG0627">
    <property type="taxonomic scope" value="Bacteria"/>
</dbReference>
<accession>A0A066YWE7</accession>
<evidence type="ECO:0000256" key="1">
    <source>
        <dbReference type="ARBA" id="ARBA00006249"/>
    </source>
</evidence>
<keyword evidence="7" id="KW-1015">Disulfide bond</keyword>
<dbReference type="HOGENOM" id="CLU_014819_3_2_11"/>
<comment type="caution">
    <text evidence="9">The sequence shown here is derived from an EMBL/GenBank/DDBJ whole genome shotgun (WGS) entry which is preliminary data.</text>
</comment>
<sequence length="541" mass="56925">MDRRLLRLAAAAFSLAAAAAVNAPASASSGPAAAATLTAAGAGAFTCAPPRLTAPEGAVVESVTATAVAAGTFQVPGTPPLGGYPVADVPAHCEVTVTLTHPGAADRARVQIWLPESGWNGRFRAEGGAAYAAGNIGAVAAAVKQGYATATTDAGVDTGGLDSSWALDPQGRIDRALLQNFASRSVHEAAVVGKQVVGGVYGRAASYAYFNGCSTGGRQGYVEAQRYPTDFDGINAAAPGINWNQFEVATLWPQVVMSQEHTYPTGCEFDAFNRAAVKACDKLDGLADGLVSDPNRCDFDPRRLIGTTVVCDGKEYTITGADAEVVRKIWDGPRDSRGKRLWYGLPVGADFSYLAASSTTDGVTTGVPFTVPAQWVAQFVQKQPGFSSANLTYPQFEEIFRKARAEYDTVIGSRDADLSAFRDAGGKLLTWHGDSDQLIPTAGTVDYRKRVEALMGGARKVDDFYRVFLAPGVAHCGLNDVDDLAALTAWVEHGKAPDVLHATLPTADGRTVAREVCRYPMVSRYTHGDPDAASSFRCVKS</sequence>
<dbReference type="GO" id="GO:0046872">
    <property type="term" value="F:metal ion binding"/>
    <property type="evidence" value="ECO:0007669"/>
    <property type="project" value="UniProtKB-KW"/>
</dbReference>
<dbReference type="PANTHER" id="PTHR33938">
    <property type="entry name" value="FERULOYL ESTERASE B-RELATED"/>
    <property type="match status" value="1"/>
</dbReference>
<dbReference type="RefSeq" id="WP_035867516.1">
    <property type="nucleotide sequence ID" value="NZ_KK853997.1"/>
</dbReference>